<protein>
    <submittedName>
        <fullName evidence="1">Uncharacterized protein</fullName>
    </submittedName>
</protein>
<organism evidence="1 2">
    <name type="scientific">Holothuria leucospilota</name>
    <name type="common">Black long sea cucumber</name>
    <name type="synonym">Mertensiothuria leucospilota</name>
    <dbReference type="NCBI Taxonomy" id="206669"/>
    <lineage>
        <taxon>Eukaryota</taxon>
        <taxon>Metazoa</taxon>
        <taxon>Echinodermata</taxon>
        <taxon>Eleutherozoa</taxon>
        <taxon>Echinozoa</taxon>
        <taxon>Holothuroidea</taxon>
        <taxon>Aspidochirotacea</taxon>
        <taxon>Aspidochirotida</taxon>
        <taxon>Holothuriidae</taxon>
        <taxon>Holothuria</taxon>
    </lineage>
</organism>
<keyword evidence="2" id="KW-1185">Reference proteome</keyword>
<dbReference type="AlphaFoldDB" id="A0A9Q1CIE2"/>
<gene>
    <name evidence="1" type="ORF">HOLleu_08538</name>
</gene>
<dbReference type="Proteomes" id="UP001152320">
    <property type="component" value="Chromosome 3"/>
</dbReference>
<name>A0A9Q1CIE2_HOLLE</name>
<comment type="caution">
    <text evidence="1">The sequence shown here is derived from an EMBL/GenBank/DDBJ whole genome shotgun (WGS) entry which is preliminary data.</text>
</comment>
<evidence type="ECO:0000313" key="2">
    <source>
        <dbReference type="Proteomes" id="UP001152320"/>
    </source>
</evidence>
<proteinExistence type="predicted"/>
<accession>A0A9Q1CIE2</accession>
<evidence type="ECO:0000313" key="1">
    <source>
        <dbReference type="EMBL" id="KAJ8045516.1"/>
    </source>
</evidence>
<sequence>MLHIERKNVIVFGGGQSSAEVTRGQILKTLLTQYLKMHYGRRKNGIIFVGGQRSSGVTGGHSLKTLLT</sequence>
<reference evidence="1" key="1">
    <citation type="submission" date="2021-10" db="EMBL/GenBank/DDBJ databases">
        <title>Tropical sea cucumber genome reveals ecological adaptation and Cuvierian tubules defense mechanism.</title>
        <authorList>
            <person name="Chen T."/>
        </authorList>
    </citation>
    <scope>NUCLEOTIDE SEQUENCE</scope>
    <source>
        <strain evidence="1">Nanhai2018</strain>
        <tissue evidence="1">Muscle</tissue>
    </source>
</reference>
<dbReference type="EMBL" id="JAIZAY010000003">
    <property type="protein sequence ID" value="KAJ8045516.1"/>
    <property type="molecule type" value="Genomic_DNA"/>
</dbReference>